<feature type="region of interest" description="Disordered" evidence="1">
    <location>
        <begin position="209"/>
        <end position="262"/>
    </location>
</feature>
<dbReference type="PANTHER" id="PTHR43319:SF3">
    <property type="entry name" value="BETA-LACTAMASE-RELATED DOMAIN-CONTAINING PROTEIN"/>
    <property type="match status" value="1"/>
</dbReference>
<dbReference type="Proteomes" id="UP001175001">
    <property type="component" value="Unassembled WGS sequence"/>
</dbReference>
<feature type="domain" description="Beta-lactamase-related" evidence="2">
    <location>
        <begin position="19"/>
        <end position="389"/>
    </location>
</feature>
<proteinExistence type="predicted"/>
<comment type="caution">
    <text evidence="3">The sequence shown here is derived from an EMBL/GenBank/DDBJ whole genome shotgun (WGS) entry which is preliminary data.</text>
</comment>
<dbReference type="AlphaFoldDB" id="A0AA40CGR2"/>
<feature type="compositionally biased region" description="Basic and acidic residues" evidence="1">
    <location>
        <begin position="228"/>
        <end position="248"/>
    </location>
</feature>
<feature type="compositionally biased region" description="Pro residues" evidence="1">
    <location>
        <begin position="212"/>
        <end position="221"/>
    </location>
</feature>
<gene>
    <name evidence="3" type="primary">lact-2_3</name>
    <name evidence="3" type="ORF">DIS24_g10414</name>
</gene>
<dbReference type="InterPro" id="IPR012338">
    <property type="entry name" value="Beta-lactam/transpept-like"/>
</dbReference>
<reference evidence="3" key="1">
    <citation type="submission" date="2023-06" db="EMBL/GenBank/DDBJ databases">
        <title>Multi-omics analyses reveal the molecular pathogenesis toolkit of Lasiodiplodia hormozganensis, a cross-kingdom pathogen.</title>
        <authorList>
            <person name="Felix C."/>
            <person name="Meneses R."/>
            <person name="Goncalves M.F.M."/>
            <person name="Tilleman L."/>
            <person name="Duarte A.S."/>
            <person name="Jorrin-Novo J.V."/>
            <person name="Van De Peer Y."/>
            <person name="Deforce D."/>
            <person name="Van Nieuwerburgh F."/>
            <person name="Esteves A.C."/>
            <person name="Alves A."/>
        </authorList>
    </citation>
    <scope>NUCLEOTIDE SEQUENCE</scope>
    <source>
        <strain evidence="3">CBS 339.90</strain>
    </source>
</reference>
<dbReference type="Pfam" id="PF00144">
    <property type="entry name" value="Beta-lactamase"/>
    <property type="match status" value="1"/>
</dbReference>
<evidence type="ECO:0000313" key="3">
    <source>
        <dbReference type="EMBL" id="KAK0637852.1"/>
    </source>
</evidence>
<keyword evidence="4" id="KW-1185">Reference proteome</keyword>
<dbReference type="Gene3D" id="3.40.710.10">
    <property type="entry name" value="DD-peptidase/beta-lactamase superfamily"/>
    <property type="match status" value="1"/>
</dbReference>
<protein>
    <submittedName>
        <fullName evidence="3">Beta-lactamase domain-containing protein 2</fullName>
    </submittedName>
</protein>
<dbReference type="EMBL" id="JAUJDW010000111">
    <property type="protein sequence ID" value="KAK0637852.1"/>
    <property type="molecule type" value="Genomic_DNA"/>
</dbReference>
<name>A0AA40CGR2_9PEZI</name>
<accession>A0AA40CGR2</accession>
<dbReference type="SUPFAM" id="SSF56601">
    <property type="entry name" value="beta-lactamase/transpeptidase-like"/>
    <property type="match status" value="1"/>
</dbReference>
<evidence type="ECO:0000259" key="2">
    <source>
        <dbReference type="Pfam" id="PF00144"/>
    </source>
</evidence>
<evidence type="ECO:0000313" key="4">
    <source>
        <dbReference type="Proteomes" id="UP001175001"/>
    </source>
</evidence>
<organism evidence="3 4">
    <name type="scientific">Lasiodiplodia hormozganensis</name>
    <dbReference type="NCBI Taxonomy" id="869390"/>
    <lineage>
        <taxon>Eukaryota</taxon>
        <taxon>Fungi</taxon>
        <taxon>Dikarya</taxon>
        <taxon>Ascomycota</taxon>
        <taxon>Pezizomycotina</taxon>
        <taxon>Dothideomycetes</taxon>
        <taxon>Dothideomycetes incertae sedis</taxon>
        <taxon>Botryosphaeriales</taxon>
        <taxon>Botryosphaeriaceae</taxon>
        <taxon>Lasiodiplodia</taxon>
    </lineage>
</organism>
<dbReference type="InterPro" id="IPR001466">
    <property type="entry name" value="Beta-lactam-related"/>
</dbReference>
<sequence length="406" mass="43570">MATVHGHCDPRFTAVKTALQTHLSSGAELGASIYVDIAGTPVVDIWGGHADRAHTRPWTDRTIANIWSSTKAVTALAALVLISRGQLDPHERVATYWPEFAAEGKQDVLVRHLLSHSAGLPDWDRELTSEEKYDIPFAAGLLAAQKPRWTPGEAFGYHMVTMGHLVGELVRRITGKTLKQFVDDEIAGPLGADLQIGAREEDWGRCAEMVAPPMPPMPPPAAAAAQAKPEDGEKKAAEDDAKKEDAPKKKPMPPPPSALVDKSNTPAWRLAELGAANGHSTAAGLARALSAVTLGGTANNVALLNPSTIDLVFEEQAHGKCLVTGLPMCLGVGFGLTGADTFAAWFPEQEGRIAFWGGWGGSIVIMDLERRMTVAYVMNKMEMTVLGNERTKEYVRAVYEAVKGTA</sequence>
<dbReference type="PANTHER" id="PTHR43319">
    <property type="entry name" value="BETA-LACTAMASE-RELATED"/>
    <property type="match status" value="1"/>
</dbReference>
<dbReference type="InterPro" id="IPR052907">
    <property type="entry name" value="Beta-lactamase/esterase"/>
</dbReference>
<evidence type="ECO:0000256" key="1">
    <source>
        <dbReference type="SAM" id="MobiDB-lite"/>
    </source>
</evidence>